<protein>
    <submittedName>
        <fullName evidence="1">Uncharacterized protein</fullName>
    </submittedName>
</protein>
<organism evidence="1 2">
    <name type="scientific">Melastoma candidum</name>
    <dbReference type="NCBI Taxonomy" id="119954"/>
    <lineage>
        <taxon>Eukaryota</taxon>
        <taxon>Viridiplantae</taxon>
        <taxon>Streptophyta</taxon>
        <taxon>Embryophyta</taxon>
        <taxon>Tracheophyta</taxon>
        <taxon>Spermatophyta</taxon>
        <taxon>Magnoliopsida</taxon>
        <taxon>eudicotyledons</taxon>
        <taxon>Gunneridae</taxon>
        <taxon>Pentapetalae</taxon>
        <taxon>rosids</taxon>
        <taxon>malvids</taxon>
        <taxon>Myrtales</taxon>
        <taxon>Melastomataceae</taxon>
        <taxon>Melastomatoideae</taxon>
        <taxon>Melastomateae</taxon>
        <taxon>Melastoma</taxon>
    </lineage>
</organism>
<comment type="caution">
    <text evidence="1">The sequence shown here is derived from an EMBL/GenBank/DDBJ whole genome shotgun (WGS) entry which is preliminary data.</text>
</comment>
<accession>A0ACB9MSW2</accession>
<name>A0ACB9MSW2_9MYRT</name>
<evidence type="ECO:0000313" key="1">
    <source>
        <dbReference type="EMBL" id="KAI4326544.1"/>
    </source>
</evidence>
<keyword evidence="2" id="KW-1185">Reference proteome</keyword>
<evidence type="ECO:0000313" key="2">
    <source>
        <dbReference type="Proteomes" id="UP001057402"/>
    </source>
</evidence>
<gene>
    <name evidence="1" type="ORF">MLD38_031848</name>
</gene>
<dbReference type="Proteomes" id="UP001057402">
    <property type="component" value="Chromosome 9"/>
</dbReference>
<sequence length="289" mass="31711">MVARLMVRKLSACETMGSATTICTDKTGTLTMNQMTVTSFHLGNESISEGRIHSSISSYVLDLIRTGVAKIVQVEAFNSSKKRSGISLIKKADRTHHVHWKGAAEMILAICSCFYDSNGIEKELIRYERTKLEQIIESMATRSLRCIAFAHGYESECQPKDGNAEETLKEDGLTLLGLIGITDPCRPGVKTAVQACQDAGVSIKMITGDNVFTAKAITTECGILRPGDETNDCAVIEGSEFRNLSPQARLERVKKIRVMARSSPFDKLLMVQCLKQMGHVFAVTGELNL</sequence>
<reference evidence="2" key="1">
    <citation type="journal article" date="2023" name="Front. Plant Sci.">
        <title>Chromosomal-level genome assembly of Melastoma candidum provides insights into trichome evolution.</title>
        <authorList>
            <person name="Zhong Y."/>
            <person name="Wu W."/>
            <person name="Sun C."/>
            <person name="Zou P."/>
            <person name="Liu Y."/>
            <person name="Dai S."/>
            <person name="Zhou R."/>
        </authorList>
    </citation>
    <scope>NUCLEOTIDE SEQUENCE [LARGE SCALE GENOMIC DNA]</scope>
</reference>
<dbReference type="EMBL" id="CM042888">
    <property type="protein sequence ID" value="KAI4326544.1"/>
    <property type="molecule type" value="Genomic_DNA"/>
</dbReference>
<proteinExistence type="predicted"/>